<dbReference type="AlphaFoldDB" id="A0A2N8ZHN7"/>
<dbReference type="PANTHER" id="PTHR34384:SF6">
    <property type="entry name" value="STAPHYLOFERRIN B SYNTHASE"/>
    <property type="match status" value="1"/>
</dbReference>
<evidence type="ECO:0000259" key="2">
    <source>
        <dbReference type="Pfam" id="PF04183"/>
    </source>
</evidence>
<organism evidence="4 5">
    <name type="scientific">Vibrio tapetis subsp. tapetis</name>
    <dbReference type="NCBI Taxonomy" id="1671868"/>
    <lineage>
        <taxon>Bacteria</taxon>
        <taxon>Pseudomonadati</taxon>
        <taxon>Pseudomonadota</taxon>
        <taxon>Gammaproteobacteria</taxon>
        <taxon>Vibrionales</taxon>
        <taxon>Vibrionaceae</taxon>
        <taxon>Vibrio</taxon>
    </lineage>
</organism>
<dbReference type="Pfam" id="PF06276">
    <property type="entry name" value="FhuF"/>
    <property type="match status" value="1"/>
</dbReference>
<name>A0A2N8ZHN7_9VIBR</name>
<comment type="pathway">
    <text evidence="1">Siderophore biosynthesis.</text>
</comment>
<evidence type="ECO:0000259" key="3">
    <source>
        <dbReference type="Pfam" id="PF06276"/>
    </source>
</evidence>
<dbReference type="EMBL" id="LT960611">
    <property type="protein sequence ID" value="SON51415.1"/>
    <property type="molecule type" value="Genomic_DNA"/>
</dbReference>
<gene>
    <name evidence="4" type="ORF">VTAP4600_A3468</name>
</gene>
<dbReference type="Proteomes" id="UP000235828">
    <property type="component" value="Chromosome A"/>
</dbReference>
<dbReference type="OrthoDB" id="495728at2"/>
<proteinExistence type="predicted"/>
<dbReference type="GO" id="GO:0019290">
    <property type="term" value="P:siderophore biosynthetic process"/>
    <property type="evidence" value="ECO:0007669"/>
    <property type="project" value="InterPro"/>
</dbReference>
<sequence>MFNYYAIEQVTQDLIDCLLAEEFFGELALFTLSSFTSDYRHLDVKYPSITESIWKWNFDLAGAKSIIVALQPAITQRWKRIAGTPVYLCRDNQAIEEISPQVFLELALQGVQNKYQDNAKGMKLFKDVLAISLRQTALSQQHNISSTHLLSKNNAGFFLAMEQWASLRDRPYHPLAKAKQGLCDADYLTYQAEFGEPITLNWVAVRKDWLRKGTELNDAQPYTPKDFLLPSDQLAVLDAELNKKEIDSSHVALPVHPWQYDNILEQQLGEHFSNNTCIRLDYSSDNFFATSSLRSMTPCFDSCDHLKLPMAIYSLGASRYLPAVKMINGEFSESLLREAQKRDSALANKMHLCEEGRWWAFMPPNATLFDEAPRHLSAMVRRYPQPLLNDTDTKLLPMAALGTQLLGNKDHFFNEWLAYRQLEVNTRNVSLLFNELCHCFFEVNLRMFKLGMVAEVHGQNAVLVFKKGQTTGLLLRDHDSLRICVPELENNGLEDPKYCIKPGHANTLYHDTPEALLFWLQTLGIQVNMRSIIETLSLTYNIEESKLWTLMENCILEQINVIDFSDRIRSIIIETLFEKETWPQKYLLSPMIDRAGGPGSMPFGKGDVVNPFIRAKTLRVKRESSDAIPA</sequence>
<dbReference type="GO" id="GO:0016881">
    <property type="term" value="F:acid-amino acid ligase activity"/>
    <property type="evidence" value="ECO:0007669"/>
    <property type="project" value="UniProtKB-ARBA"/>
</dbReference>
<protein>
    <submittedName>
        <fullName evidence="4">Siderophore synthetase component</fullName>
    </submittedName>
</protein>
<feature type="domain" description="Aerobactin siderophore biosynthesis IucA/IucC-like C-terminal" evidence="3">
    <location>
        <begin position="447"/>
        <end position="589"/>
    </location>
</feature>
<dbReference type="InterPro" id="IPR037455">
    <property type="entry name" value="LucA/IucC-like"/>
</dbReference>
<dbReference type="Gene3D" id="1.10.510.40">
    <property type="match status" value="1"/>
</dbReference>
<evidence type="ECO:0000313" key="5">
    <source>
        <dbReference type="Proteomes" id="UP000235828"/>
    </source>
</evidence>
<dbReference type="Pfam" id="PF04183">
    <property type="entry name" value="IucA_IucC"/>
    <property type="match status" value="1"/>
</dbReference>
<feature type="domain" description="Aerobactin siderophore biosynthesis IucA/IucC N-terminal" evidence="2">
    <location>
        <begin position="158"/>
        <end position="401"/>
    </location>
</feature>
<dbReference type="InterPro" id="IPR007310">
    <property type="entry name" value="Aerobactin_biosyn_IucA/IucC_N"/>
</dbReference>
<dbReference type="RefSeq" id="WP_102523741.1">
    <property type="nucleotide sequence ID" value="NZ_LT960611.1"/>
</dbReference>
<reference evidence="4 5" key="1">
    <citation type="submission" date="2017-10" db="EMBL/GenBank/DDBJ databases">
        <authorList>
            <person name="Banno H."/>
            <person name="Chua N.-H."/>
        </authorList>
    </citation>
    <scope>NUCLEOTIDE SEQUENCE [LARGE SCALE GENOMIC DNA]</scope>
    <source>
        <strain evidence="4">Vibrio tapetis CECT4600</strain>
    </source>
</reference>
<dbReference type="InterPro" id="IPR022770">
    <property type="entry name" value="IucA/IucC-like_C"/>
</dbReference>
<dbReference type="KEGG" id="vta:A3468"/>
<keyword evidence="5" id="KW-1185">Reference proteome</keyword>
<evidence type="ECO:0000313" key="4">
    <source>
        <dbReference type="EMBL" id="SON51415.1"/>
    </source>
</evidence>
<accession>A0A2N8ZHN7</accession>
<dbReference type="PANTHER" id="PTHR34384">
    <property type="entry name" value="L-2,3-DIAMINOPROPANOATE--CITRATE LIGASE"/>
    <property type="match status" value="1"/>
</dbReference>
<evidence type="ECO:0000256" key="1">
    <source>
        <dbReference type="ARBA" id="ARBA00004924"/>
    </source>
</evidence>